<dbReference type="SUPFAM" id="SSF50685">
    <property type="entry name" value="Barwin-like endoglucanases"/>
    <property type="match status" value="1"/>
</dbReference>
<comment type="subcellular location">
    <subcellularLocation>
        <location evidence="1">Secreted</location>
    </subcellularLocation>
</comment>
<evidence type="ECO:0000259" key="5">
    <source>
        <dbReference type="PROSITE" id="PS50842"/>
    </source>
</evidence>
<keyword evidence="4" id="KW-0732">Signal</keyword>
<dbReference type="PRINTS" id="PR00829">
    <property type="entry name" value="LOLP1ALLERGN"/>
</dbReference>
<dbReference type="Gene3D" id="2.40.40.10">
    <property type="entry name" value="RlpA-like domain"/>
    <property type="match status" value="1"/>
</dbReference>
<feature type="domain" description="Expansin-like EG45" evidence="5">
    <location>
        <begin position="47"/>
        <end position="150"/>
    </location>
</feature>
<dbReference type="PROSITE" id="PS50842">
    <property type="entry name" value="EXPANSIN_EG45"/>
    <property type="match status" value="1"/>
</dbReference>
<gene>
    <name evidence="7" type="ORF">Ccrd_002375</name>
</gene>
<comment type="similarity">
    <text evidence="3">Belongs to the expansin family.</text>
</comment>
<dbReference type="STRING" id="59895.A0A103XRI9"/>
<feature type="domain" description="Expansin-like CBD" evidence="6">
    <location>
        <begin position="164"/>
        <end position="243"/>
    </location>
</feature>
<evidence type="ECO:0000259" key="6">
    <source>
        <dbReference type="PROSITE" id="PS50843"/>
    </source>
</evidence>
<name>A0A103XRI9_CYNCS</name>
<dbReference type="PROSITE" id="PS50843">
    <property type="entry name" value="EXPANSIN_CBD"/>
    <property type="match status" value="1"/>
</dbReference>
<dbReference type="Gramene" id="KVH95569">
    <property type="protein sequence ID" value="KVH95569"/>
    <property type="gene ID" value="Ccrd_002375"/>
</dbReference>
<dbReference type="GO" id="GO:0009653">
    <property type="term" value="P:anatomical structure morphogenesis"/>
    <property type="evidence" value="ECO:0007669"/>
    <property type="project" value="UniProtKB-ARBA"/>
</dbReference>
<protein>
    <submittedName>
        <fullName evidence="7">Barwin-like endoglucanase</fullName>
    </submittedName>
</protein>
<dbReference type="PRINTS" id="PR01225">
    <property type="entry name" value="EXPANSNFAMLY"/>
</dbReference>
<comment type="caution">
    <text evidence="7">The sequence shown here is derived from an EMBL/GenBank/DDBJ whole genome shotgun (WGS) entry which is preliminary data.</text>
</comment>
<dbReference type="InterPro" id="IPR007117">
    <property type="entry name" value="Expansin_CBD"/>
</dbReference>
<dbReference type="SUPFAM" id="SSF49590">
    <property type="entry name" value="PHL pollen allergen"/>
    <property type="match status" value="1"/>
</dbReference>
<evidence type="ECO:0000256" key="3">
    <source>
        <dbReference type="RuleBase" id="RU003460"/>
    </source>
</evidence>
<reference evidence="7 8" key="1">
    <citation type="journal article" date="2016" name="Sci. Rep.">
        <title>The genome sequence of the outbreeding globe artichoke constructed de novo incorporating a phase-aware low-pass sequencing strategy of F1 progeny.</title>
        <authorList>
            <person name="Scaglione D."/>
            <person name="Reyes-Chin-Wo S."/>
            <person name="Acquadro A."/>
            <person name="Froenicke L."/>
            <person name="Portis E."/>
            <person name="Beitel C."/>
            <person name="Tirone M."/>
            <person name="Mauro R."/>
            <person name="Lo Monaco A."/>
            <person name="Mauromicale G."/>
            <person name="Faccioli P."/>
            <person name="Cattivelli L."/>
            <person name="Rieseberg L."/>
            <person name="Michelmore R."/>
            <person name="Lanteri S."/>
        </authorList>
    </citation>
    <scope>NUCLEOTIDE SEQUENCE [LARGE SCALE GENOMIC DNA]</scope>
    <source>
        <strain evidence="7">2C</strain>
    </source>
</reference>
<dbReference type="OMA" id="YGYNLMI"/>
<proteinExistence type="inferred from homology"/>
<dbReference type="Gene3D" id="2.60.40.760">
    <property type="entry name" value="Expansin, cellulose-binding-like domain"/>
    <property type="match status" value="1"/>
</dbReference>
<dbReference type="AlphaFoldDB" id="A0A103XRI9"/>
<dbReference type="PANTHER" id="PTHR31692:SF2">
    <property type="entry name" value="EXPANSIN-LIKE B1"/>
    <property type="match status" value="1"/>
</dbReference>
<dbReference type="PANTHER" id="PTHR31692">
    <property type="entry name" value="EXPANSIN-B3"/>
    <property type="match status" value="1"/>
</dbReference>
<evidence type="ECO:0000313" key="7">
    <source>
        <dbReference type="EMBL" id="KVH95569.1"/>
    </source>
</evidence>
<dbReference type="CDD" id="cd22277">
    <property type="entry name" value="DPBB_EXLB_N"/>
    <property type="match status" value="1"/>
</dbReference>
<dbReference type="Proteomes" id="UP000243975">
    <property type="component" value="Unassembled WGS sequence"/>
</dbReference>
<evidence type="ECO:0000256" key="1">
    <source>
        <dbReference type="ARBA" id="ARBA00004613"/>
    </source>
</evidence>
<dbReference type="InterPro" id="IPR036749">
    <property type="entry name" value="Expansin_CBD_sf"/>
</dbReference>
<dbReference type="InterPro" id="IPR036908">
    <property type="entry name" value="RlpA-like_sf"/>
</dbReference>
<dbReference type="InterPro" id="IPR009009">
    <property type="entry name" value="RlpA-like_DPBB"/>
</dbReference>
<evidence type="ECO:0000313" key="8">
    <source>
        <dbReference type="Proteomes" id="UP000243975"/>
    </source>
</evidence>
<dbReference type="Pfam" id="PF01357">
    <property type="entry name" value="Expansin_C"/>
    <property type="match status" value="1"/>
</dbReference>
<dbReference type="EMBL" id="LEKV01004381">
    <property type="protein sequence ID" value="KVH95569.1"/>
    <property type="molecule type" value="Genomic_DNA"/>
</dbReference>
<feature type="chain" id="PRO_5007119036" evidence="4">
    <location>
        <begin position="26"/>
        <end position="248"/>
    </location>
</feature>
<dbReference type="InterPro" id="IPR007118">
    <property type="entry name" value="Expan_Lol_pI"/>
</dbReference>
<keyword evidence="2" id="KW-0964">Secreted</keyword>
<dbReference type="InterPro" id="IPR007112">
    <property type="entry name" value="Expansin/allergen_DPBB_dom"/>
</dbReference>
<accession>A0A103XRI9</accession>
<evidence type="ECO:0000256" key="2">
    <source>
        <dbReference type="ARBA" id="ARBA00022525"/>
    </source>
</evidence>
<dbReference type="Pfam" id="PF03330">
    <property type="entry name" value="DPBB_1"/>
    <property type="match status" value="1"/>
</dbReference>
<sequence>MASAHNNYGSLLFVTIMLLPSLCYSQDYYTSSRATYYGSPDCLGTPTGACGYKDYGRTINGGEVSGVLRLFKNGTSCGACYQVRCKSPKHCNEEGVKVVVTDYGEGDHTDFILSVRAYTKLALPGLAADLISYGVVDVEYRTIPCQYPGYNLMFKVHEHSRFPDYLALVALYQAGVNEITAIELWQEDCKEWRGMRRAYGAVWDMPNPPQGVLNLRFQVNGAKWVQLKSVIPSEWKAGAAYDTTIQLS</sequence>
<dbReference type="InterPro" id="IPR005795">
    <property type="entry name" value="LolPI"/>
</dbReference>
<evidence type="ECO:0000256" key="4">
    <source>
        <dbReference type="SAM" id="SignalP"/>
    </source>
</evidence>
<keyword evidence="8" id="KW-1185">Reference proteome</keyword>
<feature type="signal peptide" evidence="4">
    <location>
        <begin position="1"/>
        <end position="25"/>
    </location>
</feature>
<dbReference type="GO" id="GO:0005576">
    <property type="term" value="C:extracellular region"/>
    <property type="evidence" value="ECO:0007669"/>
    <property type="project" value="UniProtKB-SubCell"/>
</dbReference>
<dbReference type="OrthoDB" id="5823761at2759"/>
<organism evidence="7 8">
    <name type="scientific">Cynara cardunculus var. scolymus</name>
    <name type="common">Globe artichoke</name>
    <name type="synonym">Cynara scolymus</name>
    <dbReference type="NCBI Taxonomy" id="59895"/>
    <lineage>
        <taxon>Eukaryota</taxon>
        <taxon>Viridiplantae</taxon>
        <taxon>Streptophyta</taxon>
        <taxon>Embryophyta</taxon>
        <taxon>Tracheophyta</taxon>
        <taxon>Spermatophyta</taxon>
        <taxon>Magnoliopsida</taxon>
        <taxon>eudicotyledons</taxon>
        <taxon>Gunneridae</taxon>
        <taxon>Pentapetalae</taxon>
        <taxon>asterids</taxon>
        <taxon>campanulids</taxon>
        <taxon>Asterales</taxon>
        <taxon>Asteraceae</taxon>
        <taxon>Carduoideae</taxon>
        <taxon>Cardueae</taxon>
        <taxon>Carduinae</taxon>
        <taxon>Cynara</taxon>
    </lineage>
</organism>